<comment type="cofactor">
    <cofactor evidence="1">
        <name>Mg(2+)</name>
        <dbReference type="ChEBI" id="CHEBI:18420"/>
    </cofactor>
</comment>
<name>A0ABQ7G3L9_DUNSA</name>
<evidence type="ECO:0000256" key="8">
    <source>
        <dbReference type="ARBA" id="ARBA00022842"/>
    </source>
</evidence>
<keyword evidence="3" id="KW-0808">Transferase</keyword>
<keyword evidence="7" id="KW-0067">ATP-binding</keyword>
<proteinExistence type="inferred from homology"/>
<keyword evidence="6" id="KW-0547">Nucleotide-binding</keyword>
<dbReference type="Pfam" id="PF02696">
    <property type="entry name" value="SelO"/>
    <property type="match status" value="1"/>
</dbReference>
<evidence type="ECO:0000313" key="10">
    <source>
        <dbReference type="EMBL" id="KAF5829214.1"/>
    </source>
</evidence>
<evidence type="ECO:0000256" key="1">
    <source>
        <dbReference type="ARBA" id="ARBA00001946"/>
    </source>
</evidence>
<organism evidence="10 11">
    <name type="scientific">Dunaliella salina</name>
    <name type="common">Green alga</name>
    <name type="synonym">Protococcus salinus</name>
    <dbReference type="NCBI Taxonomy" id="3046"/>
    <lineage>
        <taxon>Eukaryota</taxon>
        <taxon>Viridiplantae</taxon>
        <taxon>Chlorophyta</taxon>
        <taxon>core chlorophytes</taxon>
        <taxon>Chlorophyceae</taxon>
        <taxon>CS clade</taxon>
        <taxon>Chlamydomonadales</taxon>
        <taxon>Dunaliellaceae</taxon>
        <taxon>Dunaliella</taxon>
    </lineage>
</organism>
<gene>
    <name evidence="10" type="ORF">DUNSADRAFT_16406</name>
</gene>
<keyword evidence="8" id="KW-0460">Magnesium</keyword>
<evidence type="ECO:0000256" key="3">
    <source>
        <dbReference type="ARBA" id="ARBA00022679"/>
    </source>
</evidence>
<keyword evidence="5" id="KW-0479">Metal-binding</keyword>
<comment type="similarity">
    <text evidence="2">Belongs to the SELO family.</text>
</comment>
<evidence type="ECO:0000256" key="4">
    <source>
        <dbReference type="ARBA" id="ARBA00022695"/>
    </source>
</evidence>
<evidence type="ECO:0000313" key="11">
    <source>
        <dbReference type="Proteomes" id="UP000815325"/>
    </source>
</evidence>
<keyword evidence="11" id="KW-1185">Reference proteome</keyword>
<dbReference type="PANTHER" id="PTHR12153">
    <property type="entry name" value="SELENOPROTEIN O"/>
    <property type="match status" value="1"/>
</dbReference>
<comment type="caution">
    <text evidence="10">The sequence shown here is derived from an EMBL/GenBank/DDBJ whole genome shotgun (WGS) entry which is preliminary data.</text>
</comment>
<dbReference type="EMBL" id="MU070190">
    <property type="protein sequence ID" value="KAF5829214.1"/>
    <property type="molecule type" value="Genomic_DNA"/>
</dbReference>
<evidence type="ECO:0000256" key="7">
    <source>
        <dbReference type="ARBA" id="ARBA00022840"/>
    </source>
</evidence>
<evidence type="ECO:0000256" key="9">
    <source>
        <dbReference type="ARBA" id="ARBA00031547"/>
    </source>
</evidence>
<dbReference type="InterPro" id="IPR003846">
    <property type="entry name" value="SelO"/>
</dbReference>
<dbReference type="HAMAP" id="MF_00692">
    <property type="entry name" value="SelO"/>
    <property type="match status" value="1"/>
</dbReference>
<dbReference type="Proteomes" id="UP000815325">
    <property type="component" value="Unassembled WGS sequence"/>
</dbReference>
<evidence type="ECO:0000256" key="2">
    <source>
        <dbReference type="ARBA" id="ARBA00009747"/>
    </source>
</evidence>
<keyword evidence="4" id="KW-0548">Nucleotidyltransferase</keyword>
<protein>
    <recommendedName>
        <fullName evidence="9">Selenoprotein O</fullName>
    </recommendedName>
</protein>
<dbReference type="PANTHER" id="PTHR12153:SF15">
    <property type="entry name" value="PROTEIN ADENYLYLTRANSFERASE SELO, MITOCHONDRIAL"/>
    <property type="match status" value="1"/>
</dbReference>
<reference evidence="10" key="1">
    <citation type="submission" date="2017-08" db="EMBL/GenBank/DDBJ databases">
        <authorList>
            <person name="Polle J.E."/>
            <person name="Barry K."/>
            <person name="Cushman J."/>
            <person name="Schmutz J."/>
            <person name="Tran D."/>
            <person name="Hathwaick L.T."/>
            <person name="Yim W.C."/>
            <person name="Jenkins J."/>
            <person name="Mckie-Krisberg Z.M."/>
            <person name="Prochnik S."/>
            <person name="Lindquist E."/>
            <person name="Dockter R.B."/>
            <person name="Adam C."/>
            <person name="Molina H."/>
            <person name="Bunkerborg J."/>
            <person name="Jin E."/>
            <person name="Buchheim M."/>
            <person name="Magnuson J."/>
        </authorList>
    </citation>
    <scope>NUCLEOTIDE SEQUENCE</scope>
    <source>
        <strain evidence="10">CCAP 19/18</strain>
    </source>
</reference>
<sequence>MSQTAEQTSTSTQLKPIESLNWDNSTLRSLFVEKPKNPRLQSTVRNANFSMVEPEPLANPRVVAVSEDALKLLDLDPEEAKRRPDFAEYFSGNKSIPGTQPAAHCYCGHQFGNFAGQLGDGAAMYLGEVLNSRGERWELQFKGAGLTPYSRAADGRKVLRSSLREFLCSEAIHALGIPTTRAGTCVTSETKIIRDPLYDGNAIAEPATVITRIAQTFLRFGSFEIFKPTDAMTGRAGSSPGLEAEMLPTMLHFTIKNYFPEIWAEHNGDQLQSSHPQGNEPEWHKLYGAWYPLHACLKMRSYLLCMQVVRRTASMVAGWQSVGWCHGVLNTDNMSIVGLTIDYGPFGFMDAYNPDHICNGSDDSGRYSYKNQPEMCRWNCVKLAEAIKWALPEKVAREELPVFDTEYDRVYMRLMRNKLGLLAVKEDSDDKLIEDVLKVMAKTGADFTNTFRCLSRFPTPSTASTEGEELTYADGGVLQYILGQCADVGHLVNMSSPTMPPQNLQMMQMLMQKDPSLLLMLGLSPQMLNSELEKARNAERLKSVTPEAKAASDCRAWLSSF</sequence>
<accession>A0ABQ7G3L9</accession>
<evidence type="ECO:0000256" key="6">
    <source>
        <dbReference type="ARBA" id="ARBA00022741"/>
    </source>
</evidence>
<evidence type="ECO:0000256" key="5">
    <source>
        <dbReference type="ARBA" id="ARBA00022723"/>
    </source>
</evidence>